<accession>A0A0C2YBX8</accession>
<dbReference type="PANTHER" id="PTHR42709:SF11">
    <property type="entry name" value="DEDA FAMILY PROTEIN"/>
    <property type="match status" value="1"/>
</dbReference>
<evidence type="ECO:0000256" key="1">
    <source>
        <dbReference type="SAM" id="Phobius"/>
    </source>
</evidence>
<dbReference type="PANTHER" id="PTHR42709">
    <property type="entry name" value="ALKALINE PHOSPHATASE LIKE PROTEIN"/>
    <property type="match status" value="1"/>
</dbReference>
<keyword evidence="3" id="KW-0449">Lipoprotein</keyword>
<name>A0A0C2YBX8_PARME</name>
<dbReference type="OrthoDB" id="9810270at2"/>
<dbReference type="GO" id="GO:0005886">
    <property type="term" value="C:plasma membrane"/>
    <property type="evidence" value="ECO:0007669"/>
    <property type="project" value="TreeGrafter"/>
</dbReference>
<feature type="domain" description="VTT" evidence="2">
    <location>
        <begin position="35"/>
        <end position="155"/>
    </location>
</feature>
<comment type="caution">
    <text evidence="3">The sequence shown here is derived from an EMBL/GenBank/DDBJ whole genome shotgun (WGS) entry which is preliminary data.</text>
</comment>
<dbReference type="InterPro" id="IPR032816">
    <property type="entry name" value="VTT_dom"/>
</dbReference>
<protein>
    <submittedName>
        <fullName evidence="3">Lipoprotein B</fullName>
    </submittedName>
</protein>
<evidence type="ECO:0000313" key="3">
    <source>
        <dbReference type="EMBL" id="KIL97254.1"/>
    </source>
</evidence>
<keyword evidence="1" id="KW-1133">Transmembrane helix</keyword>
<feature type="transmembrane region" description="Helical" evidence="1">
    <location>
        <begin position="18"/>
        <end position="35"/>
    </location>
</feature>
<dbReference type="RefSeq" id="WP_041041881.1">
    <property type="nucleotide sequence ID" value="NZ_JXSL01000030.1"/>
</dbReference>
<keyword evidence="4" id="KW-1185">Reference proteome</keyword>
<feature type="transmembrane region" description="Helical" evidence="1">
    <location>
        <begin position="55"/>
        <end position="77"/>
    </location>
</feature>
<feature type="transmembrane region" description="Helical" evidence="1">
    <location>
        <begin position="171"/>
        <end position="189"/>
    </location>
</feature>
<proteinExistence type="predicted"/>
<dbReference type="AlphaFoldDB" id="A0A0C2YBX8"/>
<dbReference type="Pfam" id="PF09335">
    <property type="entry name" value="VTT_dom"/>
    <property type="match status" value="1"/>
</dbReference>
<organism evidence="3 4">
    <name type="scientific">Paramagnetospirillum magnetotacticum MS-1</name>
    <dbReference type="NCBI Taxonomy" id="272627"/>
    <lineage>
        <taxon>Bacteria</taxon>
        <taxon>Pseudomonadati</taxon>
        <taxon>Pseudomonadota</taxon>
        <taxon>Alphaproteobacteria</taxon>
        <taxon>Rhodospirillales</taxon>
        <taxon>Magnetospirillaceae</taxon>
        <taxon>Paramagnetospirillum</taxon>
    </lineage>
</organism>
<gene>
    <name evidence="3" type="ORF">CCC_00315</name>
</gene>
<dbReference type="STRING" id="272627.CCC_00315"/>
<reference evidence="3 4" key="1">
    <citation type="submission" date="2015-01" db="EMBL/GenBank/DDBJ databases">
        <title>Genome Sequence of Magnetospirillum magnetotacticum Strain MS-1.</title>
        <authorList>
            <person name="Marinov G.K."/>
            <person name="Smalley M.D."/>
            <person name="DeSalvo G."/>
        </authorList>
    </citation>
    <scope>NUCLEOTIDE SEQUENCE [LARGE SCALE GENOMIC DNA]</scope>
    <source>
        <strain evidence="3 4">MS-1</strain>
    </source>
</reference>
<keyword evidence="1" id="KW-0812">Transmembrane</keyword>
<evidence type="ECO:0000259" key="2">
    <source>
        <dbReference type="Pfam" id="PF09335"/>
    </source>
</evidence>
<feature type="transmembrane region" description="Helical" evidence="1">
    <location>
        <begin position="137"/>
        <end position="159"/>
    </location>
</feature>
<keyword evidence="1" id="KW-0472">Membrane</keyword>
<sequence>MLKGLYDWMMAKAAHRHAIWWLAAISFIESSFFPIPPDVMLIPMVVAAPTRWWRIALICTLSSVVGGYLGYAIGYFAMDSIGMAILGVFHLQEKFQALKPIIDEWGVWFIIIKGATPIPYKLVTITAGAFHFDLAKFTFASILARGMRFILVAALLWKFGPPVRDFVERRLKLVTTVFVVVLVGGFFLVKLL</sequence>
<dbReference type="EMBL" id="JXSL01000030">
    <property type="protein sequence ID" value="KIL97254.1"/>
    <property type="molecule type" value="Genomic_DNA"/>
</dbReference>
<evidence type="ECO:0000313" key="4">
    <source>
        <dbReference type="Proteomes" id="UP000031971"/>
    </source>
</evidence>
<dbReference type="InterPro" id="IPR051311">
    <property type="entry name" value="DedA_domain"/>
</dbReference>
<dbReference type="Proteomes" id="UP000031971">
    <property type="component" value="Unassembled WGS sequence"/>
</dbReference>